<evidence type="ECO:0000313" key="18">
    <source>
        <dbReference type="EMBL" id="OAL72505.1"/>
    </source>
</evidence>
<dbReference type="Pfam" id="PF00271">
    <property type="entry name" value="Helicase_C"/>
    <property type="match status" value="2"/>
</dbReference>
<evidence type="ECO:0000256" key="3">
    <source>
        <dbReference type="ARBA" id="ARBA00012552"/>
    </source>
</evidence>
<comment type="caution">
    <text evidence="18">The sequence shown here is derived from an EMBL/GenBank/DDBJ whole genome shotgun (WGS) entry which is preliminary data.</text>
</comment>
<feature type="compositionally biased region" description="Basic and acidic residues" evidence="14">
    <location>
        <begin position="1414"/>
        <end position="1425"/>
    </location>
</feature>
<dbReference type="GO" id="GO:0016787">
    <property type="term" value="F:hydrolase activity"/>
    <property type="evidence" value="ECO:0007669"/>
    <property type="project" value="UniProtKB-KW"/>
</dbReference>
<evidence type="ECO:0000256" key="1">
    <source>
        <dbReference type="ARBA" id="ARBA00003706"/>
    </source>
</evidence>
<evidence type="ECO:0000256" key="5">
    <source>
        <dbReference type="ARBA" id="ARBA00022741"/>
    </source>
</evidence>
<feature type="region of interest" description="Disordered" evidence="14">
    <location>
        <begin position="1386"/>
        <end position="1425"/>
    </location>
</feature>
<dbReference type="PROSITE" id="PS51195">
    <property type="entry name" value="Q_MOTIF"/>
    <property type="match status" value="1"/>
</dbReference>
<evidence type="ECO:0000256" key="7">
    <source>
        <dbReference type="ARBA" id="ARBA00022806"/>
    </source>
</evidence>
<evidence type="ECO:0000256" key="8">
    <source>
        <dbReference type="ARBA" id="ARBA00022840"/>
    </source>
</evidence>
<comment type="subcellular location">
    <subcellularLocation>
        <location evidence="2">Nucleus</location>
    </subcellularLocation>
</comment>
<comment type="catalytic activity">
    <reaction evidence="12">
        <text>ATP + H2O = ADP + phosphate + H(+)</text>
        <dbReference type="Rhea" id="RHEA:13065"/>
        <dbReference type="ChEBI" id="CHEBI:15377"/>
        <dbReference type="ChEBI" id="CHEBI:15378"/>
        <dbReference type="ChEBI" id="CHEBI:30616"/>
        <dbReference type="ChEBI" id="CHEBI:43474"/>
        <dbReference type="ChEBI" id="CHEBI:456216"/>
        <dbReference type="EC" id="3.6.4.13"/>
    </reaction>
</comment>
<evidence type="ECO:0000256" key="12">
    <source>
        <dbReference type="ARBA" id="ARBA00047984"/>
    </source>
</evidence>
<dbReference type="GO" id="GO:0005524">
    <property type="term" value="F:ATP binding"/>
    <property type="evidence" value="ECO:0007669"/>
    <property type="project" value="UniProtKB-KW"/>
</dbReference>
<dbReference type="InterPro" id="IPR014001">
    <property type="entry name" value="Helicase_ATP-bd"/>
</dbReference>
<accession>A0A178FKU8</accession>
<dbReference type="SUPFAM" id="SSF48452">
    <property type="entry name" value="TPR-like"/>
    <property type="match status" value="1"/>
</dbReference>
<keyword evidence="19" id="KW-1185">Reference proteome</keyword>
<dbReference type="GO" id="GO:0005634">
    <property type="term" value="C:nucleus"/>
    <property type="evidence" value="ECO:0007669"/>
    <property type="project" value="UniProtKB-SubCell"/>
</dbReference>
<feature type="domain" description="Helicase C-terminal" evidence="16">
    <location>
        <begin position="1055"/>
        <end position="1292"/>
    </location>
</feature>
<evidence type="ECO:0000256" key="9">
    <source>
        <dbReference type="ARBA" id="ARBA00022884"/>
    </source>
</evidence>
<dbReference type="SMART" id="SM00487">
    <property type="entry name" value="DEXDc"/>
    <property type="match status" value="1"/>
</dbReference>
<dbReference type="GO" id="GO:0003724">
    <property type="term" value="F:RNA helicase activity"/>
    <property type="evidence" value="ECO:0007669"/>
    <property type="project" value="UniProtKB-EC"/>
</dbReference>
<dbReference type="GO" id="GO:0010467">
    <property type="term" value="P:gene expression"/>
    <property type="evidence" value="ECO:0007669"/>
    <property type="project" value="UniProtKB-ARBA"/>
</dbReference>
<keyword evidence="9" id="KW-0694">RNA-binding</keyword>
<dbReference type="PANTHER" id="PTHR47959:SF21">
    <property type="entry name" value="DEAD-BOX HELICASE 56"/>
    <property type="match status" value="1"/>
</dbReference>
<evidence type="ECO:0000256" key="10">
    <source>
        <dbReference type="ARBA" id="ARBA00023242"/>
    </source>
</evidence>
<dbReference type="InterPro" id="IPR001650">
    <property type="entry name" value="Helicase_C-like"/>
</dbReference>
<evidence type="ECO:0000256" key="6">
    <source>
        <dbReference type="ARBA" id="ARBA00022801"/>
    </source>
</evidence>
<dbReference type="PROSITE" id="PS51192">
    <property type="entry name" value="HELICASE_ATP_BIND_1"/>
    <property type="match status" value="1"/>
</dbReference>
<dbReference type="InterPro" id="IPR011545">
    <property type="entry name" value="DEAD/DEAH_box_helicase_dom"/>
</dbReference>
<comment type="similarity">
    <text evidence="11">Belongs to the DEAD box helicase family. DDX56/DBP9 subfamily.</text>
</comment>
<feature type="domain" description="Helicase ATP-binding" evidence="15">
    <location>
        <begin position="866"/>
        <end position="1044"/>
    </location>
</feature>
<dbReference type="GO" id="GO:0005829">
    <property type="term" value="C:cytosol"/>
    <property type="evidence" value="ECO:0007669"/>
    <property type="project" value="TreeGrafter"/>
</dbReference>
<keyword evidence="10" id="KW-0539">Nucleus</keyword>
<keyword evidence="4" id="KW-0690">Ribosome biogenesis</keyword>
<keyword evidence="7 18" id="KW-0347">Helicase</keyword>
<dbReference type="GO" id="GO:0042254">
    <property type="term" value="P:ribosome biogenesis"/>
    <property type="evidence" value="ECO:0007669"/>
    <property type="project" value="UniProtKB-KW"/>
</dbReference>
<dbReference type="EMBL" id="LHPN01000004">
    <property type="protein sequence ID" value="OAL72505.1"/>
    <property type="molecule type" value="Genomic_DNA"/>
</dbReference>
<dbReference type="Pfam" id="PF00931">
    <property type="entry name" value="NB-ARC"/>
    <property type="match status" value="1"/>
</dbReference>
<evidence type="ECO:0000256" key="13">
    <source>
        <dbReference type="PROSITE-ProRule" id="PRU00552"/>
    </source>
</evidence>
<evidence type="ECO:0000259" key="15">
    <source>
        <dbReference type="PROSITE" id="PS51192"/>
    </source>
</evidence>
<evidence type="ECO:0000256" key="14">
    <source>
        <dbReference type="SAM" id="MobiDB-lite"/>
    </source>
</evidence>
<comment type="function">
    <text evidence="1">ATP-binding RNA helicase involved in the biogenesis of 60S ribosomal subunits and is required for the normal formation of 25S and 5.8S rRNAs.</text>
</comment>
<dbReference type="CDD" id="cd18787">
    <property type="entry name" value="SF2_C_DEAD"/>
    <property type="match status" value="1"/>
</dbReference>
<feature type="short sequence motif" description="Q motif" evidence="13">
    <location>
        <begin position="835"/>
        <end position="863"/>
    </location>
</feature>
<dbReference type="GO" id="GO:0043531">
    <property type="term" value="F:ADP binding"/>
    <property type="evidence" value="ECO:0007669"/>
    <property type="project" value="InterPro"/>
</dbReference>
<protein>
    <recommendedName>
        <fullName evidence="3">RNA helicase</fullName>
        <ecNumber evidence="3">3.6.4.13</ecNumber>
    </recommendedName>
</protein>
<evidence type="ECO:0000313" key="19">
    <source>
        <dbReference type="Proteomes" id="UP000243519"/>
    </source>
</evidence>
<dbReference type="Gene3D" id="3.40.50.300">
    <property type="entry name" value="P-loop containing nucleotide triphosphate hydrolases"/>
    <property type="match status" value="3"/>
</dbReference>
<feature type="region of interest" description="Disordered" evidence="14">
    <location>
        <begin position="1149"/>
        <end position="1195"/>
    </location>
</feature>
<dbReference type="EC" id="3.6.4.13" evidence="3"/>
<evidence type="ECO:0000256" key="4">
    <source>
        <dbReference type="ARBA" id="ARBA00022517"/>
    </source>
</evidence>
<dbReference type="InterPro" id="IPR014014">
    <property type="entry name" value="RNA_helicase_DEAD_Q_motif"/>
</dbReference>
<keyword evidence="5" id="KW-0547">Nucleotide-binding</keyword>
<dbReference type="Gene3D" id="1.25.40.10">
    <property type="entry name" value="Tetratricopeptide repeat domain"/>
    <property type="match status" value="2"/>
</dbReference>
<evidence type="ECO:0000259" key="17">
    <source>
        <dbReference type="PROSITE" id="PS51195"/>
    </source>
</evidence>
<dbReference type="GO" id="GO:0003723">
    <property type="term" value="F:RNA binding"/>
    <property type="evidence" value="ECO:0007669"/>
    <property type="project" value="UniProtKB-KW"/>
</dbReference>
<feature type="compositionally biased region" description="Basic residues" evidence="14">
    <location>
        <begin position="1386"/>
        <end position="1413"/>
    </location>
</feature>
<keyword evidence="6" id="KW-0378">Hydrolase</keyword>
<dbReference type="PRINTS" id="PR00364">
    <property type="entry name" value="DISEASERSIST"/>
</dbReference>
<keyword evidence="8" id="KW-0067">ATP-binding</keyword>
<reference evidence="18 19" key="1">
    <citation type="submission" date="2016-05" db="EMBL/GenBank/DDBJ databases">
        <title>Genome sequencing of Trichophyton violaceum CMCC(F)T3l isolated from hair.</title>
        <authorList>
            <person name="Zhan P."/>
            <person name="Tao Y."/>
            <person name="Liu W."/>
        </authorList>
    </citation>
    <scope>NUCLEOTIDE SEQUENCE [LARGE SCALE GENOMIC DNA]</scope>
    <source>
        <strain evidence="19">CMCC(F)T3l</strain>
    </source>
</reference>
<dbReference type="CDD" id="cd17961">
    <property type="entry name" value="DEADc_DDX56"/>
    <property type="match status" value="1"/>
</dbReference>
<evidence type="ECO:0000256" key="11">
    <source>
        <dbReference type="ARBA" id="ARBA00038041"/>
    </source>
</evidence>
<dbReference type="SUPFAM" id="SSF52540">
    <property type="entry name" value="P-loop containing nucleoside triphosphate hydrolases"/>
    <property type="match status" value="3"/>
</dbReference>
<dbReference type="PANTHER" id="PTHR47959">
    <property type="entry name" value="ATP-DEPENDENT RNA HELICASE RHLE-RELATED"/>
    <property type="match status" value="1"/>
</dbReference>
<feature type="domain" description="DEAD-box RNA helicase Q" evidence="17">
    <location>
        <begin position="835"/>
        <end position="863"/>
    </location>
</feature>
<proteinExistence type="inferred from homology"/>
<evidence type="ECO:0000259" key="16">
    <source>
        <dbReference type="PROSITE" id="PS51194"/>
    </source>
</evidence>
<gene>
    <name evidence="18" type="ORF">A7D00_3507</name>
</gene>
<dbReference type="InterPro" id="IPR002182">
    <property type="entry name" value="NB-ARC"/>
</dbReference>
<dbReference type="Pfam" id="PF00270">
    <property type="entry name" value="DEAD"/>
    <property type="match status" value="1"/>
</dbReference>
<dbReference type="InterPro" id="IPR011990">
    <property type="entry name" value="TPR-like_helical_dom_sf"/>
</dbReference>
<dbReference type="SMART" id="SM00490">
    <property type="entry name" value="HELICc"/>
    <property type="match status" value="1"/>
</dbReference>
<dbReference type="OrthoDB" id="1191041at2759"/>
<sequence length="1425" mass="159500">MASQGTHDIIRDCDGLDPRWVAPICGYYDNLRIGGVNCREIHRDIQRIRSLGDLINEIIDLPYLDLQFSESWLGSFERFKLILDSFDGLVAAINTSICKFARPFPALLLDKLEALGQELIAEWHGHDILVTSDLEDAVIDIYSKAALILANLIVYCHNNPRIDRTWAWAVFNRECSHKISDIRASSRLVDKDINRTRAPGGTGIPVAARKIDCVQVTQAVESIMNFPCHMVPYHRNTQFAGRSIELKTLEIGLDPGVTKGYLKTIAICGMGGIGKTRLALEYVYHTKSLYDAVIWVSASSERDFVGGLESFETISGLQTAEGEEHLDTLSQRVKNWLSATRKKFLLVLDDVNNSELIEELWPSSPQGSIIINSRSASITSKWTTEVIYLQCFDVHGQLHIMFSLIGKHLESEEDVVAAKTLFQGIGGLPLALVQIGQHMDRHNYTYEQLLPIYGRSAQKIFNRARPPGQYKYTVDTAWEKSFLNLTDESKSLLNILSFFGRNPIPRSVLAIKKAGITNVCLGFLDDEFDCAEAVVELAEAGHGEREFKTSRPRLGFMEVTCAQAYRILGHVSLDMARPKSALSAYLQTLKVIELLYSNRLREAADVYDSVACSYAEQGMVDQALKCLQKAQPDGSLSALHHCWKLQNLTEELVIQSKYPKHSGDIMLLSRINFAQGRTGEARKLALTAMNIHRELYGCQGPRVADSAFIIAAMSEIEGDDAQAATLLREIVDMSGEGGDMQPHLARSLWFLARIEEKIGHIPEAQQLKVEAKVEREKIKDREGDNGDNDEAFIWKDIQTSPVCDPTVNFLIMKRKLDENDVPTSAETTESKKPARHFEDFGLDPRLLQALTSQKFSKPTLVQAEAIPLALSGKDILARAKTGSGKTAAYLIPIIQKILQKKAVDPAHKSISTLILVPTRELAQQVHKTVTAFSEFCSKDIRSGNLTQKVSDAVQRALLADLPDIVISTPARAIVNVNNSALALDTISQVVIDEADLVLSYGYEQDMQNLAKAIPRGVQTFLMSATLTSEVDTLKGLFCRSPAILKLEEAEDEGAGISQFAVKCAEDDKFLLTYVIFKLQLVKGKCIIFVGDVDRCYRLKLFLEQFGIKSCILNSELPANSRIHAVEEFNKGVYDIIIAADDQEVIGKIESKKETSESEVPITDAATEENKDLSEPEEVEEKLPPSNKKKRKKSEKEKDYGISRGIDFQDVACVLNFDLPTTAKSYTHRIGRTGRAGKTGMALSFVVPSELYGKHKPTIFPPAKNDESVLAKIEKRQAKMGREVKPYHFDKKQIEVFRYRMTDALRAVTRIAVREARAKEIRQELVKSEKLKRHFEENPQELRELRHDQELGSVRVQSQLKNVPEYLMPTKGKSSLTSEDIGFVGLHKKKENRIRQARQKNRARGRIAKKGRAGRKIDPLKSFKSK</sequence>
<dbReference type="PROSITE" id="PS51194">
    <property type="entry name" value="HELICASE_CTER"/>
    <property type="match status" value="1"/>
</dbReference>
<dbReference type="InterPro" id="IPR050079">
    <property type="entry name" value="DEAD_box_RNA_helicase"/>
</dbReference>
<dbReference type="Proteomes" id="UP000243519">
    <property type="component" value="Unassembled WGS sequence"/>
</dbReference>
<organism evidence="18 19">
    <name type="scientific">Trichophyton violaceum</name>
    <dbReference type="NCBI Taxonomy" id="34388"/>
    <lineage>
        <taxon>Eukaryota</taxon>
        <taxon>Fungi</taxon>
        <taxon>Dikarya</taxon>
        <taxon>Ascomycota</taxon>
        <taxon>Pezizomycotina</taxon>
        <taxon>Eurotiomycetes</taxon>
        <taxon>Eurotiomycetidae</taxon>
        <taxon>Onygenales</taxon>
        <taxon>Arthrodermataceae</taxon>
        <taxon>Trichophyton</taxon>
    </lineage>
</organism>
<name>A0A178FKU8_TRIVO</name>
<evidence type="ECO:0000256" key="2">
    <source>
        <dbReference type="ARBA" id="ARBA00004123"/>
    </source>
</evidence>
<dbReference type="InterPro" id="IPR027417">
    <property type="entry name" value="P-loop_NTPase"/>
</dbReference>